<name>O01516_CAEEL</name>
<dbReference type="UCSC" id="F19F10.3">
    <property type="organism name" value="c. elegans"/>
</dbReference>
<dbReference type="InterPro" id="IPR032710">
    <property type="entry name" value="NTF2-like_dom_sf"/>
</dbReference>
<dbReference type="SMR" id="O01516"/>
<proteinExistence type="evidence at protein level"/>
<feature type="domain" description="DUF4440" evidence="1">
    <location>
        <begin position="16"/>
        <end position="112"/>
    </location>
</feature>
<dbReference type="Pfam" id="PF14534">
    <property type="entry name" value="DUF4440"/>
    <property type="match status" value="1"/>
</dbReference>
<organism evidence="2 3">
    <name type="scientific">Caenorhabditis elegans</name>
    <dbReference type="NCBI Taxonomy" id="6239"/>
    <lineage>
        <taxon>Eukaryota</taxon>
        <taxon>Metazoa</taxon>
        <taxon>Ecdysozoa</taxon>
        <taxon>Nematoda</taxon>
        <taxon>Chromadorea</taxon>
        <taxon>Rhabditida</taxon>
        <taxon>Rhabditina</taxon>
        <taxon>Rhabditomorpha</taxon>
        <taxon>Rhabditoidea</taxon>
        <taxon>Rhabditidae</taxon>
        <taxon>Peloderinae</taxon>
        <taxon>Caenorhabditis</taxon>
    </lineage>
</organism>
<sequence length="125" mass="13948">MSLEEFKKLRNEIKELKNAGKHEEFVERFAAKDATFLAPFHDPVTAADSISLAKSDDLAPLVKADFEMTTDEVTQIGDVVIERNTIIVKLPSGDKTGWALSVWVKEDGNWKIRNSCVTFKAPAPQ</sequence>
<dbReference type="SUPFAM" id="SSF54427">
    <property type="entry name" value="NTF2-like"/>
    <property type="match status" value="1"/>
</dbReference>
<dbReference type="OrthoDB" id="5818509at2759"/>
<keyword evidence="5" id="KW-1267">Proteomics identification</keyword>
<dbReference type="Gene3D" id="3.10.450.50">
    <property type="match status" value="1"/>
</dbReference>
<evidence type="ECO:0000313" key="2">
    <source>
        <dbReference type="EMBL" id="CCD67765.1"/>
    </source>
</evidence>
<dbReference type="PaxDb" id="6239-F19F10.3"/>
<dbReference type="EMBL" id="BX284605">
    <property type="protein sequence ID" value="CCD67765.1"/>
    <property type="molecule type" value="Genomic_DNA"/>
</dbReference>
<dbReference type="InParanoid" id="O01516"/>
<dbReference type="RefSeq" id="NP_504945.2">
    <property type="nucleotide sequence ID" value="NM_072544.2"/>
</dbReference>
<dbReference type="InterPro" id="IPR027843">
    <property type="entry name" value="DUF4440"/>
</dbReference>
<dbReference type="Proteomes" id="UP000001940">
    <property type="component" value="Chromosome V"/>
</dbReference>
<evidence type="ECO:0007829" key="5">
    <source>
        <dbReference type="PeptideAtlas" id="O01516"/>
    </source>
</evidence>
<reference evidence="2 3" key="1">
    <citation type="journal article" date="1998" name="Science">
        <title>Genome sequence of the nematode C. elegans: a platform for investigating biology.</title>
        <authorList>
            <consortium name="The C. elegans sequencing consortium"/>
            <person name="Sulson J.E."/>
            <person name="Waterston R."/>
        </authorList>
    </citation>
    <scope>NUCLEOTIDE SEQUENCE [LARGE SCALE GENOMIC DNA]</scope>
    <source>
        <strain evidence="2 3">Bristol N2</strain>
    </source>
</reference>
<dbReference type="Bgee" id="WBGene00017599">
    <property type="expression patterns" value="Expressed in larva and 3 other cell types or tissues"/>
</dbReference>
<dbReference type="WormBase" id="F19F10.3">
    <property type="protein sequence ID" value="CE45275"/>
    <property type="gene ID" value="WBGene00017599"/>
</dbReference>
<dbReference type="CTD" id="184685"/>
<keyword evidence="3" id="KW-1185">Reference proteome</keyword>
<accession>O01516</accession>
<dbReference type="GeneID" id="184685"/>
<dbReference type="AlphaFoldDB" id="O01516"/>
<evidence type="ECO:0000313" key="4">
    <source>
        <dbReference type="WormBase" id="F19F10.3"/>
    </source>
</evidence>
<evidence type="ECO:0000313" key="3">
    <source>
        <dbReference type="Proteomes" id="UP000001940"/>
    </source>
</evidence>
<protein>
    <submittedName>
        <fullName evidence="2">DUF4440 domain-containing protein</fullName>
    </submittedName>
</protein>
<dbReference type="PhylomeDB" id="O01516"/>
<evidence type="ECO:0000259" key="1">
    <source>
        <dbReference type="Pfam" id="PF14534"/>
    </source>
</evidence>
<dbReference type="AGR" id="WB:WBGene00017599"/>
<dbReference type="PeptideAtlas" id="O01516"/>
<gene>
    <name evidence="2" type="ORF">CELE_F19F10.3</name>
    <name evidence="2 4" type="ORF">F19F10.3</name>
</gene>
<dbReference type="eggNOG" id="ENOG502TKHK">
    <property type="taxonomic scope" value="Eukaryota"/>
</dbReference>
<dbReference type="HOGENOM" id="CLU_2123233_0_0_1"/>
<dbReference type="KEGG" id="cel:CELE_F19F10.3"/>